<dbReference type="RefSeq" id="WP_075652537.1">
    <property type="nucleotide sequence ID" value="NZ_AP019658.1"/>
</dbReference>
<comment type="caution">
    <text evidence="3">The sequence shown here is derived from an EMBL/GenBank/DDBJ whole genome shotgun (WGS) entry which is preliminary data.</text>
</comment>
<dbReference type="Gene3D" id="2.40.420.20">
    <property type="match status" value="1"/>
</dbReference>
<accession>A0ABX3F4V0</accession>
<dbReference type="NCBIfam" id="TIGR01730">
    <property type="entry name" value="RND_mfp"/>
    <property type="match status" value="1"/>
</dbReference>
<comment type="similarity">
    <text evidence="1">Belongs to the membrane fusion protein (MFP) (TC 8.A.1) family.</text>
</comment>
<evidence type="ECO:0000256" key="2">
    <source>
        <dbReference type="SAM" id="Coils"/>
    </source>
</evidence>
<evidence type="ECO:0000256" key="1">
    <source>
        <dbReference type="ARBA" id="ARBA00009477"/>
    </source>
</evidence>
<dbReference type="SUPFAM" id="SSF111369">
    <property type="entry name" value="HlyD-like secretion proteins"/>
    <property type="match status" value="1"/>
</dbReference>
<name>A0ABX3F4V0_9VIBR</name>
<dbReference type="PANTHER" id="PTHR30469">
    <property type="entry name" value="MULTIDRUG RESISTANCE PROTEIN MDTA"/>
    <property type="match status" value="1"/>
</dbReference>
<sequence length="351" mass="39042">MILRKYSSLFLTVAALSGCGIETEHRPKPSLTVDVLTLDAPISEQHRVFNGVVEAADLTPLAFRIEGELTQILVKEGDAIASGQPIALLNNQKYQQNLNNAQARFDLASKQLERAKDLYRQAMISKAQFDELSATFKLAKAQRDTAKTMLSYTRLNAPFDGVISSVEKQSHESVTPGEVVVTLYRPDQLHVKINISDTILALMDPTGKNRTYQPYVAFAGSQKRHPMQYLEHTTELHPQSRSYEFWLSREQLATPVLPGSSAIVYVDMTAAGMGTHQGYLIPMTALDAGQKQGQFYIWKLQDERAYRYPITVDEILGNGAIVSLGVDQGDVIISSNIRKLREGMEIKGVQL</sequence>
<dbReference type="Gene3D" id="1.10.287.470">
    <property type="entry name" value="Helix hairpin bin"/>
    <property type="match status" value="1"/>
</dbReference>
<dbReference type="Gene3D" id="2.40.30.170">
    <property type="match status" value="1"/>
</dbReference>
<dbReference type="Proteomes" id="UP000186206">
    <property type="component" value="Unassembled WGS sequence"/>
</dbReference>
<evidence type="ECO:0000313" key="4">
    <source>
        <dbReference type="Proteomes" id="UP000186206"/>
    </source>
</evidence>
<organism evidence="3 4">
    <name type="scientific">Vibrio ponticus</name>
    <dbReference type="NCBI Taxonomy" id="265668"/>
    <lineage>
        <taxon>Bacteria</taxon>
        <taxon>Pseudomonadati</taxon>
        <taxon>Pseudomonadota</taxon>
        <taxon>Gammaproteobacteria</taxon>
        <taxon>Vibrionales</taxon>
        <taxon>Vibrionaceae</taxon>
        <taxon>Vibrio</taxon>
    </lineage>
</organism>
<keyword evidence="2" id="KW-0175">Coiled coil</keyword>
<feature type="coiled-coil region" evidence="2">
    <location>
        <begin position="91"/>
        <end position="118"/>
    </location>
</feature>
<evidence type="ECO:0000313" key="3">
    <source>
        <dbReference type="EMBL" id="OLQ84975.1"/>
    </source>
</evidence>
<proteinExistence type="inferred from homology"/>
<dbReference type="Gene3D" id="2.40.50.100">
    <property type="match status" value="1"/>
</dbReference>
<keyword evidence="4" id="KW-1185">Reference proteome</keyword>
<reference evidence="3 4" key="1">
    <citation type="submission" date="2016-09" db="EMBL/GenBank/DDBJ databases">
        <title>Genomic Taxonomy of the Vibrionaceae.</title>
        <authorList>
            <person name="Gonzalez-Castillo A."/>
            <person name="Gomez-Gil B."/>
            <person name="Enciso-Ibarra K."/>
        </authorList>
    </citation>
    <scope>NUCLEOTIDE SEQUENCE [LARGE SCALE GENOMIC DNA]</scope>
    <source>
        <strain evidence="3 4">CAIM 1731</strain>
    </source>
</reference>
<dbReference type="InterPro" id="IPR006143">
    <property type="entry name" value="RND_pump_MFP"/>
</dbReference>
<dbReference type="EMBL" id="MJMI01000151">
    <property type="protein sequence ID" value="OLQ84975.1"/>
    <property type="molecule type" value="Genomic_DNA"/>
</dbReference>
<gene>
    <name evidence="3" type="ORF">BIY21_19630</name>
</gene>
<dbReference type="PROSITE" id="PS51257">
    <property type="entry name" value="PROKAR_LIPOPROTEIN"/>
    <property type="match status" value="1"/>
</dbReference>
<protein>
    <submittedName>
        <fullName evidence="3">Efflux transporter periplasmic adaptor subunit</fullName>
    </submittedName>
</protein>
<dbReference type="PANTHER" id="PTHR30469:SF20">
    <property type="entry name" value="EFFLUX RND TRANSPORTER PERIPLASMIC ADAPTOR SUBUNIT"/>
    <property type="match status" value="1"/>
</dbReference>